<dbReference type="EMBL" id="AFRT01000091">
    <property type="protein sequence ID" value="ELU45377.1"/>
    <property type="molecule type" value="Genomic_DNA"/>
</dbReference>
<feature type="region of interest" description="Disordered" evidence="4">
    <location>
        <begin position="1"/>
        <end position="149"/>
    </location>
</feature>
<dbReference type="InterPro" id="IPR051681">
    <property type="entry name" value="Ser/Thr_Kinases-Pseudokinases"/>
</dbReference>
<dbReference type="PROSITE" id="PS50011">
    <property type="entry name" value="PROTEIN_KINASE_DOM"/>
    <property type="match status" value="1"/>
</dbReference>
<name>L8X8G4_THACA</name>
<keyword evidence="6" id="KW-0418">Kinase</keyword>
<dbReference type="STRING" id="983506.L8X8G4"/>
<keyword evidence="1 3" id="KW-0547">Nucleotide-binding</keyword>
<evidence type="ECO:0000256" key="3">
    <source>
        <dbReference type="PROSITE-ProRule" id="PRU10141"/>
    </source>
</evidence>
<feature type="region of interest" description="Disordered" evidence="4">
    <location>
        <begin position="248"/>
        <end position="269"/>
    </location>
</feature>
<reference evidence="6 7" key="1">
    <citation type="journal article" date="2013" name="Nat. Commun.">
        <title>The evolution and pathogenic mechanisms of the rice sheath blight pathogen.</title>
        <authorList>
            <person name="Zheng A."/>
            <person name="Lin R."/>
            <person name="Xu L."/>
            <person name="Qin P."/>
            <person name="Tang C."/>
            <person name="Ai P."/>
            <person name="Zhang D."/>
            <person name="Liu Y."/>
            <person name="Sun Z."/>
            <person name="Feng H."/>
            <person name="Wang Y."/>
            <person name="Chen Y."/>
            <person name="Liang X."/>
            <person name="Fu R."/>
            <person name="Li Q."/>
            <person name="Zhang J."/>
            <person name="Yu X."/>
            <person name="Xie Z."/>
            <person name="Ding L."/>
            <person name="Guan P."/>
            <person name="Tang J."/>
            <person name="Liang Y."/>
            <person name="Wang S."/>
            <person name="Deng Q."/>
            <person name="Li S."/>
            <person name="Zhu J."/>
            <person name="Wang L."/>
            <person name="Liu H."/>
            <person name="Li P."/>
        </authorList>
    </citation>
    <scope>NUCLEOTIDE SEQUENCE [LARGE SCALE GENOMIC DNA]</scope>
    <source>
        <strain evidence="7">AG-1 IA</strain>
    </source>
</reference>
<dbReference type="Proteomes" id="UP000011668">
    <property type="component" value="Unassembled WGS sequence"/>
</dbReference>
<gene>
    <name evidence="6" type="ORF">AG1IA_00611</name>
</gene>
<dbReference type="OrthoDB" id="4062651at2759"/>
<dbReference type="PROSITE" id="PS00107">
    <property type="entry name" value="PROTEIN_KINASE_ATP"/>
    <property type="match status" value="1"/>
</dbReference>
<feature type="compositionally biased region" description="Low complexity" evidence="4">
    <location>
        <begin position="121"/>
        <end position="141"/>
    </location>
</feature>
<dbReference type="SUPFAM" id="SSF56112">
    <property type="entry name" value="Protein kinase-like (PK-like)"/>
    <property type="match status" value="1"/>
</dbReference>
<proteinExistence type="predicted"/>
<dbReference type="SMART" id="SM00220">
    <property type="entry name" value="S_TKc"/>
    <property type="match status" value="1"/>
</dbReference>
<organism evidence="6 7">
    <name type="scientific">Thanatephorus cucumeris (strain AG1-IA)</name>
    <name type="common">Rice sheath blight fungus</name>
    <name type="synonym">Rhizoctonia solani</name>
    <dbReference type="NCBI Taxonomy" id="983506"/>
    <lineage>
        <taxon>Eukaryota</taxon>
        <taxon>Fungi</taxon>
        <taxon>Dikarya</taxon>
        <taxon>Basidiomycota</taxon>
        <taxon>Agaricomycotina</taxon>
        <taxon>Agaricomycetes</taxon>
        <taxon>Cantharellales</taxon>
        <taxon>Ceratobasidiaceae</taxon>
        <taxon>Rhizoctonia</taxon>
        <taxon>Rhizoctonia solani AG-1</taxon>
    </lineage>
</organism>
<feature type="compositionally biased region" description="Low complexity" evidence="4">
    <location>
        <begin position="94"/>
        <end position="114"/>
    </location>
</feature>
<evidence type="ECO:0000256" key="2">
    <source>
        <dbReference type="ARBA" id="ARBA00022840"/>
    </source>
</evidence>
<feature type="domain" description="Protein kinase" evidence="5">
    <location>
        <begin position="164"/>
        <end position="568"/>
    </location>
</feature>
<sequence length="569" mass="61929">MAPSRNDIFTTSWLSSDSPAPAPAPPTTDLARRRTTGPAWRRPRTVPPPVDTIFPSSSAPTANLSHTLHRGGSLRGPPSLRLQTELKNDPTGPSPQSQSSQSSRTSSFFDVSPSTGPAAPSPLYSSRSVSTSYTSSSTNPSLAASLPSPVHTKSLPHLQLEFVPHPEFKLGQGRFSKVYLAAYRTPENPKKSNICVVKRPEPDEDSQALGLREAWFLRQLRDGSRREEEFITRLLGVEVDENEISTRKNPYAHSRSVSDSAAEVGRGTTPSPPRTLLLMEYYPLTLSALLHAPYKYLLTPRTFVCLATELAHALAHCHRKHILHTDLKPANVLLALVPGSDSDSPVVPILVPRLSIRLGDFGSALHLPSLPSPPTDPAGLGTLTYSPPEFFRPPPSPFSLPSDVFSAGVTLSAALFGREPYARLGTSPRACRQWVARGAYWAYEESERIEVRSNSDDRPDAGLDGNLGKDVFEKILARECSSAEMESLVLSHVHPPPLPVKHMDAGLYADGSAPTYFPGAEGPASTQVRVPQDLLFLLKHMCEPVPDRRPTMDEVVDRLGAISLSPDLQ</sequence>
<keyword evidence="6" id="KW-0808">Transferase</keyword>
<evidence type="ECO:0000259" key="5">
    <source>
        <dbReference type="PROSITE" id="PS50011"/>
    </source>
</evidence>
<dbReference type="Pfam" id="PF00069">
    <property type="entry name" value="Pkinase"/>
    <property type="match status" value="1"/>
</dbReference>
<feature type="compositionally biased region" description="Polar residues" evidence="4">
    <location>
        <begin position="54"/>
        <end position="66"/>
    </location>
</feature>
<keyword evidence="7" id="KW-1185">Reference proteome</keyword>
<dbReference type="InterPro" id="IPR008271">
    <property type="entry name" value="Ser/Thr_kinase_AS"/>
</dbReference>
<dbReference type="InterPro" id="IPR000719">
    <property type="entry name" value="Prot_kinase_dom"/>
</dbReference>
<evidence type="ECO:0000256" key="4">
    <source>
        <dbReference type="SAM" id="MobiDB-lite"/>
    </source>
</evidence>
<feature type="binding site" evidence="3">
    <location>
        <position position="198"/>
    </location>
    <ligand>
        <name>ATP</name>
        <dbReference type="ChEBI" id="CHEBI:30616"/>
    </ligand>
</feature>
<dbReference type="InterPro" id="IPR017441">
    <property type="entry name" value="Protein_kinase_ATP_BS"/>
</dbReference>
<dbReference type="InterPro" id="IPR011009">
    <property type="entry name" value="Kinase-like_dom_sf"/>
</dbReference>
<protein>
    <submittedName>
        <fullName evidence="6">Pkinase domain-containing protein</fullName>
    </submittedName>
</protein>
<dbReference type="Gene3D" id="1.10.510.10">
    <property type="entry name" value="Transferase(Phosphotransferase) domain 1"/>
    <property type="match status" value="1"/>
</dbReference>
<dbReference type="HOGENOM" id="CLU_029454_0_0_1"/>
<dbReference type="GO" id="GO:0004674">
    <property type="term" value="F:protein serine/threonine kinase activity"/>
    <property type="evidence" value="ECO:0007669"/>
    <property type="project" value="TreeGrafter"/>
</dbReference>
<dbReference type="CDD" id="cd00180">
    <property type="entry name" value="PKc"/>
    <property type="match status" value="1"/>
</dbReference>
<keyword evidence="2 3" id="KW-0067">ATP-binding</keyword>
<dbReference type="AlphaFoldDB" id="L8X8G4"/>
<dbReference type="GO" id="GO:0005524">
    <property type="term" value="F:ATP binding"/>
    <property type="evidence" value="ECO:0007669"/>
    <property type="project" value="UniProtKB-UniRule"/>
</dbReference>
<accession>L8X8G4</accession>
<dbReference type="PANTHER" id="PTHR44329">
    <property type="entry name" value="SERINE/THREONINE-PROTEIN KINASE TNNI3K-RELATED"/>
    <property type="match status" value="1"/>
</dbReference>
<evidence type="ECO:0000256" key="1">
    <source>
        <dbReference type="ARBA" id="ARBA00022741"/>
    </source>
</evidence>
<evidence type="ECO:0000313" key="7">
    <source>
        <dbReference type="Proteomes" id="UP000011668"/>
    </source>
</evidence>
<dbReference type="PROSITE" id="PS00108">
    <property type="entry name" value="PROTEIN_KINASE_ST"/>
    <property type="match status" value="1"/>
</dbReference>
<comment type="caution">
    <text evidence="6">The sequence shown here is derived from an EMBL/GenBank/DDBJ whole genome shotgun (WGS) entry which is preliminary data.</text>
</comment>
<evidence type="ECO:0000313" key="6">
    <source>
        <dbReference type="EMBL" id="ELU45377.1"/>
    </source>
</evidence>